<dbReference type="GO" id="GO:0035375">
    <property type="term" value="F:zymogen binding"/>
    <property type="evidence" value="ECO:0007669"/>
    <property type="project" value="UniProtKB-ARBA"/>
</dbReference>
<comment type="caution">
    <text evidence="7">The sequence shown here is derived from an EMBL/GenBank/DDBJ whole genome shotgun (WGS) entry which is preliminary data.</text>
</comment>
<dbReference type="Proteomes" id="UP000069654">
    <property type="component" value="Unassembled WGS sequence"/>
</dbReference>
<evidence type="ECO:0000256" key="5">
    <source>
        <dbReference type="ARBA" id="ARBA00022729"/>
    </source>
</evidence>
<dbReference type="InterPro" id="IPR029058">
    <property type="entry name" value="AB_hydrolase_fold"/>
</dbReference>
<dbReference type="AlphaFoldDB" id="A0A117IP34"/>
<evidence type="ECO:0000313" key="7">
    <source>
        <dbReference type="EMBL" id="GAT17695.1"/>
    </source>
</evidence>
<sequence>MKLVAKLRGAARALPRRLTVAALAAALLPGLVGAFGGSATAGAFSRPGLPVEYLMVPSAAMGRDIKVQFQSGGEGSPGVYLLDGLRARDDFNGWDIETAAFEWYYESGLSVIMPVGGQSSFYSDWYSPACGNNGCQTYKWETFLTQELPAYLASNYGVDRNRNAAVGLSMAGSAALVLAIYYPQQFQYAASLSGFLNLSEGWWPMLVGLAMGDAGGYDPNDMWGRTEDPNSAWKRNDPMVNIDKLVANNTRIWVFCGDGTPADIGAGVPEGDNFNAKFLESFTLRTNKTFQQEYIAAGGKNGVFNFPDAGTHSWGYWGQQLQQMKPDIQRVLGVSAA</sequence>
<dbReference type="Gene3D" id="3.40.50.1820">
    <property type="entry name" value="alpha/beta hydrolase"/>
    <property type="match status" value="1"/>
</dbReference>
<dbReference type="FunFam" id="3.40.50.1820:FF:000086">
    <property type="entry name" value="Diacylglycerol acyltransferase/mycolyltransferase Ag85C"/>
    <property type="match status" value="1"/>
</dbReference>
<keyword evidence="6" id="KW-0012">Acyltransferase</keyword>
<organism evidence="7 8">
    <name type="scientific">Mycolicibacterium thermoresistibile</name>
    <name type="common">Mycobacterium thermoresistibile</name>
    <dbReference type="NCBI Taxonomy" id="1797"/>
    <lineage>
        <taxon>Bacteria</taxon>
        <taxon>Bacillati</taxon>
        <taxon>Actinomycetota</taxon>
        <taxon>Actinomycetes</taxon>
        <taxon>Mycobacteriales</taxon>
        <taxon>Mycobacteriaceae</taxon>
        <taxon>Mycolicibacterium</taxon>
    </lineage>
</organism>
<reference evidence="7 8" key="1">
    <citation type="journal article" date="2016" name="Genome Announc.">
        <title>Draft Genome Sequences of Five Rapidly Growing Mycobacterium Species, M. thermoresistibile, M. fortuitum subsp. acetamidolyticum, M. canariasense, M. brisbanense, and M. novocastrense.</title>
        <authorList>
            <person name="Katahira K."/>
            <person name="Ogura Y."/>
            <person name="Gotoh Y."/>
            <person name="Hayashi T."/>
        </authorList>
    </citation>
    <scope>NUCLEOTIDE SEQUENCE [LARGE SCALE GENOMIC DNA]</scope>
    <source>
        <strain evidence="7 8">JCM6362</strain>
    </source>
</reference>
<evidence type="ECO:0000256" key="1">
    <source>
        <dbReference type="ARBA" id="ARBA00004613"/>
    </source>
</evidence>
<evidence type="ECO:0000313" key="8">
    <source>
        <dbReference type="Proteomes" id="UP000069654"/>
    </source>
</evidence>
<proteinExistence type="inferred from homology"/>
<dbReference type="PANTHER" id="PTHR48098:SF1">
    <property type="entry name" value="DIACYLGLYCEROL ACYLTRANSFERASE_MYCOLYLTRANSFERASE AG85A"/>
    <property type="match status" value="1"/>
</dbReference>
<accession>A0A117IP34</accession>
<dbReference type="GO" id="GO:0016747">
    <property type="term" value="F:acyltransferase activity, transferring groups other than amino-acyl groups"/>
    <property type="evidence" value="ECO:0007669"/>
    <property type="project" value="TreeGrafter"/>
</dbReference>
<dbReference type="InterPro" id="IPR050583">
    <property type="entry name" value="Mycobacterial_A85_antigen"/>
</dbReference>
<dbReference type="OrthoDB" id="4366784at2"/>
<evidence type="ECO:0000256" key="6">
    <source>
        <dbReference type="ARBA" id="ARBA00023315"/>
    </source>
</evidence>
<name>A0A117IP34_MYCTH</name>
<dbReference type="RefSeq" id="WP_003924830.1">
    <property type="nucleotide sequence ID" value="NZ_BCTB01000064.1"/>
</dbReference>
<dbReference type="EMBL" id="BCTB01000064">
    <property type="protein sequence ID" value="GAT17695.1"/>
    <property type="molecule type" value="Genomic_DNA"/>
</dbReference>
<dbReference type="STRING" id="1797.RMCT_4664"/>
<keyword evidence="4" id="KW-0808">Transferase</keyword>
<dbReference type="Pfam" id="PF00756">
    <property type="entry name" value="Esterase"/>
    <property type="match status" value="1"/>
</dbReference>
<evidence type="ECO:0000256" key="2">
    <source>
        <dbReference type="ARBA" id="ARBA00005874"/>
    </source>
</evidence>
<evidence type="ECO:0000256" key="3">
    <source>
        <dbReference type="ARBA" id="ARBA00022525"/>
    </source>
</evidence>
<dbReference type="GO" id="GO:0005576">
    <property type="term" value="C:extracellular region"/>
    <property type="evidence" value="ECO:0007669"/>
    <property type="project" value="UniProtKB-SubCell"/>
</dbReference>
<evidence type="ECO:0000256" key="4">
    <source>
        <dbReference type="ARBA" id="ARBA00022679"/>
    </source>
</evidence>
<gene>
    <name evidence="7" type="ORF">RMCT_4664</name>
</gene>
<dbReference type="InterPro" id="IPR000801">
    <property type="entry name" value="Esterase-like"/>
</dbReference>
<dbReference type="SUPFAM" id="SSF53474">
    <property type="entry name" value="alpha/beta-Hydrolases"/>
    <property type="match status" value="1"/>
</dbReference>
<keyword evidence="5" id="KW-0732">Signal</keyword>
<protein>
    <submittedName>
        <fullName evidence="7">Esterase</fullName>
    </submittedName>
</protein>
<dbReference type="PANTHER" id="PTHR48098">
    <property type="entry name" value="ENTEROCHELIN ESTERASE-RELATED"/>
    <property type="match status" value="1"/>
</dbReference>
<dbReference type="OMA" id="NDMWGRT"/>
<comment type="similarity">
    <text evidence="2">Belongs to the mycobacterial A85 antigen family.</text>
</comment>
<reference evidence="8" key="2">
    <citation type="submission" date="2016-02" db="EMBL/GenBank/DDBJ databases">
        <title>Draft genome sequence of five rapidly growing Mycobacterium species.</title>
        <authorList>
            <person name="Katahira K."/>
            <person name="Gotou Y."/>
            <person name="Iida K."/>
            <person name="Ogura Y."/>
            <person name="Hayashi T."/>
        </authorList>
    </citation>
    <scope>NUCLEOTIDE SEQUENCE [LARGE SCALE GENOMIC DNA]</scope>
    <source>
        <strain evidence="8">JCM6362</strain>
    </source>
</reference>
<keyword evidence="3" id="KW-0964">Secreted</keyword>
<comment type="subcellular location">
    <subcellularLocation>
        <location evidence="1">Secreted</location>
    </subcellularLocation>
</comment>